<keyword evidence="3" id="KW-1185">Reference proteome</keyword>
<reference evidence="2" key="1">
    <citation type="submission" date="2016-01" db="EMBL/GenBank/DDBJ databases">
        <authorList>
            <person name="Peeters C."/>
        </authorList>
    </citation>
    <scope>NUCLEOTIDE SEQUENCE [LARGE SCALE GENOMIC DNA]</scope>
    <source>
        <strain evidence="2">LMG 22940</strain>
    </source>
</reference>
<organism evidence="2 3">
    <name type="scientific">Caballeronia choica</name>
    <dbReference type="NCBI Taxonomy" id="326476"/>
    <lineage>
        <taxon>Bacteria</taxon>
        <taxon>Pseudomonadati</taxon>
        <taxon>Pseudomonadota</taxon>
        <taxon>Betaproteobacteria</taxon>
        <taxon>Burkholderiales</taxon>
        <taxon>Burkholderiaceae</taxon>
        <taxon>Caballeronia</taxon>
    </lineage>
</organism>
<dbReference type="AlphaFoldDB" id="A0A158KLB0"/>
<dbReference type="InterPro" id="IPR049212">
    <property type="entry name" value="DUF6815"/>
</dbReference>
<dbReference type="RefSeq" id="WP_200828843.1">
    <property type="nucleotide sequence ID" value="NZ_FCON02000108.1"/>
</dbReference>
<gene>
    <name evidence="2" type="ORF">AWB68_06255</name>
</gene>
<dbReference type="Proteomes" id="UP000054770">
    <property type="component" value="Unassembled WGS sequence"/>
</dbReference>
<dbReference type="EMBL" id="FCON02000108">
    <property type="protein sequence ID" value="SAL81775.1"/>
    <property type="molecule type" value="Genomic_DNA"/>
</dbReference>
<protein>
    <recommendedName>
        <fullName evidence="1">DUF6815 domain-containing protein</fullName>
    </recommendedName>
</protein>
<dbReference type="Pfam" id="PF20668">
    <property type="entry name" value="DUF6815"/>
    <property type="match status" value="1"/>
</dbReference>
<evidence type="ECO:0000313" key="3">
    <source>
        <dbReference type="Proteomes" id="UP000054770"/>
    </source>
</evidence>
<proteinExistence type="predicted"/>
<accession>A0A158KLB0</accession>
<evidence type="ECO:0000259" key="1">
    <source>
        <dbReference type="Pfam" id="PF20668"/>
    </source>
</evidence>
<feature type="domain" description="DUF6815" evidence="1">
    <location>
        <begin position="1"/>
        <end position="44"/>
    </location>
</feature>
<comment type="caution">
    <text evidence="2">The sequence shown here is derived from an EMBL/GenBank/DDBJ whole genome shotgun (WGS) entry which is preliminary data.</text>
</comment>
<name>A0A158KLB0_9BURK</name>
<sequence>MIDLLNIDSALLPIIWDADFLYGPRTESGEDTYILCEINVSSVFAIPDQAPAAIARLVSERLRKK</sequence>
<evidence type="ECO:0000313" key="2">
    <source>
        <dbReference type="EMBL" id="SAL81775.1"/>
    </source>
</evidence>